<gene>
    <name evidence="2" type="ORF">TBRA_LOCUS5755</name>
</gene>
<keyword evidence="3" id="KW-1185">Reference proteome</keyword>
<proteinExistence type="predicted"/>
<evidence type="ECO:0000313" key="2">
    <source>
        <dbReference type="EMBL" id="CAB0033857.1"/>
    </source>
</evidence>
<dbReference type="PROSITE" id="PS00888">
    <property type="entry name" value="CNMP_BINDING_1"/>
    <property type="match status" value="1"/>
</dbReference>
<dbReference type="Gene3D" id="2.60.120.10">
    <property type="entry name" value="Jelly Rolls"/>
    <property type="match status" value="1"/>
</dbReference>
<dbReference type="GO" id="GO:0005249">
    <property type="term" value="F:voltage-gated potassium channel activity"/>
    <property type="evidence" value="ECO:0007669"/>
    <property type="project" value="TreeGrafter"/>
</dbReference>
<dbReference type="InterPro" id="IPR000595">
    <property type="entry name" value="cNMP-bd_dom"/>
</dbReference>
<dbReference type="OrthoDB" id="2021138at2759"/>
<sequence>MERASEAVLGQPRHYLPIVLDADPLHLHNPLVHVHLQRHPLHRHVRRGQTSREHASLYPRSTDSWIVSRSEITGISRRYERAVFIVLEHFTASGFGGIKPRVVGHIMVCTLLMILGRVFKSYFISECNCNFVPTVLRYISSPCAFPVVLLQIVADKYSSESKYEQVLNQVAAYSRQKQLPTYMKQRIMTYYRYRFRNSYFREETLLSHLSDSLRQEVILHSCKKLVESVEIFHNLPKSILTLVVTHLKRELYLAKDMIIKAGTQGDCMFFLSSGTVAILTPTGKEVCFLEDGAHFGEVALLVQDQRRVASVVAVEVCEVYRLDRKDFRKCIAVHSDLFAKIEQIATERMQRTLLIEEQYIHRNMPRKSSYGLSKRINIEK</sequence>
<accession>A0A6H5I7F2</accession>
<dbReference type="PROSITE" id="PS50042">
    <property type="entry name" value="CNMP_BINDING_3"/>
    <property type="match status" value="1"/>
</dbReference>
<dbReference type="Pfam" id="PF00027">
    <property type="entry name" value="cNMP_binding"/>
    <property type="match status" value="1"/>
</dbReference>
<dbReference type="InterPro" id="IPR051413">
    <property type="entry name" value="K/Na_HCN_channel"/>
</dbReference>
<dbReference type="CDD" id="cd00038">
    <property type="entry name" value="CAP_ED"/>
    <property type="match status" value="1"/>
</dbReference>
<dbReference type="GO" id="GO:0003254">
    <property type="term" value="P:regulation of membrane depolarization"/>
    <property type="evidence" value="ECO:0007669"/>
    <property type="project" value="TreeGrafter"/>
</dbReference>
<dbReference type="Proteomes" id="UP000479190">
    <property type="component" value="Unassembled WGS sequence"/>
</dbReference>
<organism evidence="2 3">
    <name type="scientific">Trichogramma brassicae</name>
    <dbReference type="NCBI Taxonomy" id="86971"/>
    <lineage>
        <taxon>Eukaryota</taxon>
        <taxon>Metazoa</taxon>
        <taxon>Ecdysozoa</taxon>
        <taxon>Arthropoda</taxon>
        <taxon>Hexapoda</taxon>
        <taxon>Insecta</taxon>
        <taxon>Pterygota</taxon>
        <taxon>Neoptera</taxon>
        <taxon>Endopterygota</taxon>
        <taxon>Hymenoptera</taxon>
        <taxon>Apocrita</taxon>
        <taxon>Proctotrupomorpha</taxon>
        <taxon>Chalcidoidea</taxon>
        <taxon>Trichogrammatidae</taxon>
        <taxon>Trichogramma</taxon>
    </lineage>
</organism>
<dbReference type="InterPro" id="IPR018490">
    <property type="entry name" value="cNMP-bd_dom_sf"/>
</dbReference>
<dbReference type="EMBL" id="CADCXV010000727">
    <property type="protein sequence ID" value="CAB0033857.1"/>
    <property type="molecule type" value="Genomic_DNA"/>
</dbReference>
<dbReference type="SUPFAM" id="SSF51206">
    <property type="entry name" value="cAMP-binding domain-like"/>
    <property type="match status" value="1"/>
</dbReference>
<feature type="domain" description="Cyclic nucleotide-binding" evidence="1">
    <location>
        <begin position="231"/>
        <end position="331"/>
    </location>
</feature>
<protein>
    <recommendedName>
        <fullName evidence="1">Cyclic nucleotide-binding domain-containing protein</fullName>
    </recommendedName>
</protein>
<dbReference type="PANTHER" id="PTHR45689">
    <property type="entry name" value="I[[H]] CHANNEL, ISOFORM E"/>
    <property type="match status" value="1"/>
</dbReference>
<dbReference type="GO" id="GO:0098855">
    <property type="term" value="C:HCN channel complex"/>
    <property type="evidence" value="ECO:0007669"/>
    <property type="project" value="TreeGrafter"/>
</dbReference>
<dbReference type="AlphaFoldDB" id="A0A6H5I7F2"/>
<name>A0A6H5I7F2_9HYME</name>
<dbReference type="InterPro" id="IPR014710">
    <property type="entry name" value="RmlC-like_jellyroll"/>
</dbReference>
<dbReference type="PANTHER" id="PTHR45689:SF14">
    <property type="entry name" value="CYCLIC NUCLEOTIDE-GATED CATION CHANNEL SUBUNIT A-LIKE PROTEIN"/>
    <property type="match status" value="1"/>
</dbReference>
<dbReference type="Gene3D" id="1.10.287.630">
    <property type="entry name" value="Helix hairpin bin"/>
    <property type="match status" value="1"/>
</dbReference>
<dbReference type="SMART" id="SM00100">
    <property type="entry name" value="cNMP"/>
    <property type="match status" value="1"/>
</dbReference>
<dbReference type="InterPro" id="IPR018488">
    <property type="entry name" value="cNMP-bd_CS"/>
</dbReference>
<evidence type="ECO:0000313" key="3">
    <source>
        <dbReference type="Proteomes" id="UP000479190"/>
    </source>
</evidence>
<dbReference type="GO" id="GO:0035725">
    <property type="term" value="P:sodium ion transmembrane transport"/>
    <property type="evidence" value="ECO:0007669"/>
    <property type="project" value="TreeGrafter"/>
</dbReference>
<evidence type="ECO:0000259" key="1">
    <source>
        <dbReference type="PROSITE" id="PS50042"/>
    </source>
</evidence>
<reference evidence="2 3" key="1">
    <citation type="submission" date="2020-02" db="EMBL/GenBank/DDBJ databases">
        <authorList>
            <person name="Ferguson B K."/>
        </authorList>
    </citation>
    <scope>NUCLEOTIDE SEQUENCE [LARGE SCALE GENOMIC DNA]</scope>
</reference>